<keyword evidence="3" id="KW-1185">Reference proteome</keyword>
<evidence type="ECO:0000313" key="2">
    <source>
        <dbReference type="EMBL" id="RIA83150.1"/>
    </source>
</evidence>
<dbReference type="AlphaFoldDB" id="A0A397SA03"/>
<comment type="caution">
    <text evidence="2">The sequence shown here is derived from an EMBL/GenBank/DDBJ whole genome shotgun (WGS) entry which is preliminary data.</text>
</comment>
<dbReference type="STRING" id="658196.A0A397SA03"/>
<dbReference type="Gene3D" id="1.10.3290.10">
    <property type="entry name" value="Fido-like domain"/>
    <property type="match status" value="1"/>
</dbReference>
<dbReference type="EMBL" id="QKYT01000595">
    <property type="protein sequence ID" value="RIA83150.1"/>
    <property type="molecule type" value="Genomic_DNA"/>
</dbReference>
<protein>
    <recommendedName>
        <fullName evidence="1">Fido domain-containing protein</fullName>
    </recommendedName>
</protein>
<evidence type="ECO:0000259" key="1">
    <source>
        <dbReference type="Pfam" id="PF02661"/>
    </source>
</evidence>
<sequence>MENVELEDDKFHDNEDELIQHTGDFRKIEVESRGSIYTVYPLPMEVPALVEKFIQFRDESIKNSDLHPIIIACRILSTFLHIHPLLMQVPREEYGATLFLAQAEENSTGLYTLVVQNIFNILMRYQVPSDG</sequence>
<evidence type="ECO:0000313" key="3">
    <source>
        <dbReference type="Proteomes" id="UP000265703"/>
    </source>
</evidence>
<accession>A0A397SA03</accession>
<dbReference type="InterPro" id="IPR036597">
    <property type="entry name" value="Fido-like_dom_sf"/>
</dbReference>
<proteinExistence type="predicted"/>
<reference evidence="2 3" key="1">
    <citation type="submission" date="2018-06" db="EMBL/GenBank/DDBJ databases">
        <title>Comparative genomics reveals the genomic features of Rhizophagus irregularis, R. cerebriforme, R. diaphanum and Gigaspora rosea, and their symbiotic lifestyle signature.</title>
        <authorList>
            <person name="Morin E."/>
            <person name="San Clemente H."/>
            <person name="Chen E.C.H."/>
            <person name="De La Providencia I."/>
            <person name="Hainaut M."/>
            <person name="Kuo A."/>
            <person name="Kohler A."/>
            <person name="Murat C."/>
            <person name="Tang N."/>
            <person name="Roy S."/>
            <person name="Loubradou J."/>
            <person name="Henrissat B."/>
            <person name="Grigoriev I.V."/>
            <person name="Corradi N."/>
            <person name="Roux C."/>
            <person name="Martin F.M."/>
        </authorList>
    </citation>
    <scope>NUCLEOTIDE SEQUENCE [LARGE SCALE GENOMIC DNA]</scope>
    <source>
        <strain evidence="2 3">DAOM 227022</strain>
    </source>
</reference>
<name>A0A397SA03_9GLOM</name>
<gene>
    <name evidence="2" type="ORF">C1645_743291</name>
</gene>
<feature type="domain" description="Fido" evidence="1">
    <location>
        <begin position="16"/>
        <end position="84"/>
    </location>
</feature>
<dbReference type="InterPro" id="IPR003812">
    <property type="entry name" value="Fido"/>
</dbReference>
<dbReference type="OrthoDB" id="439046at2759"/>
<dbReference type="Pfam" id="PF02661">
    <property type="entry name" value="Fic"/>
    <property type="match status" value="1"/>
</dbReference>
<organism evidence="2 3">
    <name type="scientific">Glomus cerebriforme</name>
    <dbReference type="NCBI Taxonomy" id="658196"/>
    <lineage>
        <taxon>Eukaryota</taxon>
        <taxon>Fungi</taxon>
        <taxon>Fungi incertae sedis</taxon>
        <taxon>Mucoromycota</taxon>
        <taxon>Glomeromycotina</taxon>
        <taxon>Glomeromycetes</taxon>
        <taxon>Glomerales</taxon>
        <taxon>Glomeraceae</taxon>
        <taxon>Glomus</taxon>
    </lineage>
</organism>
<dbReference type="Proteomes" id="UP000265703">
    <property type="component" value="Unassembled WGS sequence"/>
</dbReference>
<dbReference type="SUPFAM" id="SSF140931">
    <property type="entry name" value="Fic-like"/>
    <property type="match status" value="1"/>
</dbReference>